<protein>
    <recommendedName>
        <fullName evidence="2">C-type lectin domain-containing protein</fullName>
    </recommendedName>
</protein>
<feature type="domain" description="C-type lectin" evidence="2">
    <location>
        <begin position="1"/>
        <end position="93"/>
    </location>
</feature>
<dbReference type="Pfam" id="PF00059">
    <property type="entry name" value="Lectin_C"/>
    <property type="match status" value="1"/>
</dbReference>
<comment type="caution">
    <text evidence="3">The sequence shown here is derived from an EMBL/GenBank/DDBJ whole genome shotgun (WGS) entry which is preliminary data.</text>
</comment>
<evidence type="ECO:0000256" key="1">
    <source>
        <dbReference type="ARBA" id="ARBA00023157"/>
    </source>
</evidence>
<dbReference type="PROSITE" id="PS50041">
    <property type="entry name" value="C_TYPE_LECTIN_2"/>
    <property type="match status" value="1"/>
</dbReference>
<gene>
    <name evidence="3" type="ORF">MGAL_10B078807</name>
</gene>
<evidence type="ECO:0000313" key="3">
    <source>
        <dbReference type="EMBL" id="VDI55576.1"/>
    </source>
</evidence>
<dbReference type="InterPro" id="IPR016186">
    <property type="entry name" value="C-type_lectin-like/link_sf"/>
</dbReference>
<dbReference type="AlphaFoldDB" id="A0A8B6FW03"/>
<dbReference type="CDD" id="cd00037">
    <property type="entry name" value="CLECT"/>
    <property type="match status" value="1"/>
</dbReference>
<dbReference type="OrthoDB" id="6050186at2759"/>
<proteinExistence type="predicted"/>
<dbReference type="InterPro" id="IPR016187">
    <property type="entry name" value="CTDL_fold"/>
</dbReference>
<dbReference type="InterPro" id="IPR018378">
    <property type="entry name" value="C-type_lectin_CS"/>
</dbReference>
<feature type="non-terminal residue" evidence="3">
    <location>
        <position position="94"/>
    </location>
</feature>
<name>A0A8B6FW03_MYTGA</name>
<evidence type="ECO:0000259" key="2">
    <source>
        <dbReference type="PROSITE" id="PS50041"/>
    </source>
</evidence>
<organism evidence="3 4">
    <name type="scientific">Mytilus galloprovincialis</name>
    <name type="common">Mediterranean mussel</name>
    <dbReference type="NCBI Taxonomy" id="29158"/>
    <lineage>
        <taxon>Eukaryota</taxon>
        <taxon>Metazoa</taxon>
        <taxon>Spiralia</taxon>
        <taxon>Lophotrochozoa</taxon>
        <taxon>Mollusca</taxon>
        <taxon>Bivalvia</taxon>
        <taxon>Autobranchia</taxon>
        <taxon>Pteriomorphia</taxon>
        <taxon>Mytilida</taxon>
        <taxon>Mytiloidea</taxon>
        <taxon>Mytilidae</taxon>
        <taxon>Mytilinae</taxon>
        <taxon>Mytilus</taxon>
    </lineage>
</organism>
<dbReference type="Gene3D" id="3.10.100.10">
    <property type="entry name" value="Mannose-Binding Protein A, subunit A"/>
    <property type="match status" value="1"/>
</dbReference>
<dbReference type="SUPFAM" id="SSF56436">
    <property type="entry name" value="C-type lectin-like"/>
    <property type="match status" value="1"/>
</dbReference>
<dbReference type="InterPro" id="IPR001304">
    <property type="entry name" value="C-type_lectin-like"/>
</dbReference>
<keyword evidence="1" id="KW-1015">Disulfide bond</keyword>
<sequence>MDSYLSEVKSYNEWFYLQDKIQTLHGKNSWIGVRRSIDFKYDARNNSSPYDIVYTNWATGYPTGLDDCTLLRLTEAYKWKNSDCGQLRYFSCTL</sequence>
<evidence type="ECO:0000313" key="4">
    <source>
        <dbReference type="Proteomes" id="UP000596742"/>
    </source>
</evidence>
<dbReference type="EMBL" id="UYJE01007512">
    <property type="protein sequence ID" value="VDI55576.1"/>
    <property type="molecule type" value="Genomic_DNA"/>
</dbReference>
<keyword evidence="4" id="KW-1185">Reference proteome</keyword>
<accession>A0A8B6FW03</accession>
<dbReference type="PROSITE" id="PS00615">
    <property type="entry name" value="C_TYPE_LECTIN_1"/>
    <property type="match status" value="1"/>
</dbReference>
<dbReference type="Proteomes" id="UP000596742">
    <property type="component" value="Unassembled WGS sequence"/>
</dbReference>
<reference evidence="3" key="1">
    <citation type="submission" date="2018-11" db="EMBL/GenBank/DDBJ databases">
        <authorList>
            <person name="Alioto T."/>
            <person name="Alioto T."/>
        </authorList>
    </citation>
    <scope>NUCLEOTIDE SEQUENCE</scope>
</reference>